<dbReference type="PANTHER" id="PTHR33619">
    <property type="entry name" value="POLYSACCHARIDE EXPORT PROTEIN GFCE-RELATED"/>
    <property type="match status" value="1"/>
</dbReference>
<accession>A0A1T5HV13</accession>
<dbReference type="Gene3D" id="3.30.1950.10">
    <property type="entry name" value="wza like domain"/>
    <property type="match status" value="1"/>
</dbReference>
<evidence type="ECO:0000259" key="2">
    <source>
        <dbReference type="Pfam" id="PF02563"/>
    </source>
</evidence>
<dbReference type="Proteomes" id="UP000189966">
    <property type="component" value="Unassembled WGS sequence"/>
</dbReference>
<dbReference type="Pfam" id="PF10531">
    <property type="entry name" value="SLBB"/>
    <property type="match status" value="1"/>
</dbReference>
<organism evidence="4 5">
    <name type="scientific">Photobacterium piscicola</name>
    <dbReference type="NCBI Taxonomy" id="1378299"/>
    <lineage>
        <taxon>Bacteria</taxon>
        <taxon>Pseudomonadati</taxon>
        <taxon>Pseudomonadota</taxon>
        <taxon>Gammaproteobacteria</taxon>
        <taxon>Vibrionales</taxon>
        <taxon>Vibrionaceae</taxon>
        <taxon>Photobacterium</taxon>
    </lineage>
</organism>
<dbReference type="SUPFAM" id="SSF142984">
    <property type="entry name" value="Nqo1 middle domain-like"/>
    <property type="match status" value="1"/>
</dbReference>
<sequence length="194" mass="21619">MSKINLVYQSKWRFKMKKIVSIIWILTVSLFMSTTVSAAPKITGNDYLLGAGDQIQILVYNEADLSMKLKIDESGNIIYPLIGKLQLAGKTPDQVALDIRDRLKNGYINNPMVTVSMLEFRPMYVSGEVKTPGSYEYQPGLTLEKAIAVAGGFTDRADRSDIDIRRSNGQLLKNVTVTQAVYPGDTVIIDQSFF</sequence>
<dbReference type="InterPro" id="IPR003715">
    <property type="entry name" value="Poly_export_N"/>
</dbReference>
<gene>
    <name evidence="4" type="primary">kpsD_1</name>
    <name evidence="4" type="ORF">CZ809_00133</name>
</gene>
<dbReference type="PANTHER" id="PTHR33619:SF3">
    <property type="entry name" value="POLYSACCHARIDE EXPORT PROTEIN GFCE-RELATED"/>
    <property type="match status" value="1"/>
</dbReference>
<evidence type="ECO:0000313" key="4">
    <source>
        <dbReference type="EMBL" id="SKC30657.1"/>
    </source>
</evidence>
<proteinExistence type="predicted"/>
<dbReference type="InterPro" id="IPR049712">
    <property type="entry name" value="Poly_export"/>
</dbReference>
<dbReference type="Pfam" id="PF02563">
    <property type="entry name" value="Poly_export"/>
    <property type="match status" value="1"/>
</dbReference>
<evidence type="ECO:0000313" key="5">
    <source>
        <dbReference type="Proteomes" id="UP000189966"/>
    </source>
</evidence>
<dbReference type="Gene3D" id="3.10.560.10">
    <property type="entry name" value="Outer membrane lipoprotein wza domain like"/>
    <property type="match status" value="1"/>
</dbReference>
<name>A0A1T5HV13_9GAMM</name>
<evidence type="ECO:0000259" key="3">
    <source>
        <dbReference type="Pfam" id="PF10531"/>
    </source>
</evidence>
<protein>
    <submittedName>
        <fullName evidence="4">Polysialic acid transport protein KpsD</fullName>
    </submittedName>
</protein>
<dbReference type="AlphaFoldDB" id="A0A1T5HV13"/>
<feature type="domain" description="Soluble ligand binding" evidence="3">
    <location>
        <begin position="124"/>
        <end position="169"/>
    </location>
</feature>
<keyword evidence="1" id="KW-0732">Signal</keyword>
<feature type="domain" description="Polysaccharide export protein N-terminal" evidence="2">
    <location>
        <begin position="44"/>
        <end position="117"/>
    </location>
</feature>
<dbReference type="GO" id="GO:0015159">
    <property type="term" value="F:polysaccharide transmembrane transporter activity"/>
    <property type="evidence" value="ECO:0007669"/>
    <property type="project" value="InterPro"/>
</dbReference>
<reference evidence="4 5" key="1">
    <citation type="submission" date="2017-02" db="EMBL/GenBank/DDBJ databases">
        <authorList>
            <person name="Peterson S.W."/>
        </authorList>
    </citation>
    <scope>NUCLEOTIDE SEQUENCE [LARGE SCALE GENOMIC DNA]</scope>
    <source>
        <strain evidence="5">type strain: NCCB 100098</strain>
    </source>
</reference>
<dbReference type="EMBL" id="FUZI01000001">
    <property type="protein sequence ID" value="SKC30657.1"/>
    <property type="molecule type" value="Genomic_DNA"/>
</dbReference>
<dbReference type="InterPro" id="IPR019554">
    <property type="entry name" value="Soluble_ligand-bd"/>
</dbReference>
<evidence type="ECO:0000256" key="1">
    <source>
        <dbReference type="ARBA" id="ARBA00022729"/>
    </source>
</evidence>